<reference evidence="2 3" key="1">
    <citation type="submission" date="2018-08" db="EMBL/GenBank/DDBJ databases">
        <title>Comparative analysis of Burkholderia isolates from Puerto Rico.</title>
        <authorList>
            <person name="Hall C."/>
            <person name="Sahl J."/>
            <person name="Wagner D."/>
        </authorList>
    </citation>
    <scope>NUCLEOTIDE SEQUENCE [LARGE SCALE GENOMIC DNA]</scope>
    <source>
        <strain evidence="2 3">Bp9001</strain>
    </source>
</reference>
<gene>
    <name evidence="2" type="ORF">DF037_15100</name>
</gene>
<dbReference type="PANTHER" id="PTHR41521">
    <property type="match status" value="1"/>
</dbReference>
<proteinExistence type="predicted"/>
<sequence length="100" mass="10996">MTAYWIAHVTVLDAAKYKDYTDIAPQAFRKFGAVFLARGGPSQVLEGASFERHVVIRFADMQTALACYHSPEYQAAKSKRDGHCRAQIAIVEGLEDGSAC</sequence>
<dbReference type="SUPFAM" id="SSF54909">
    <property type="entry name" value="Dimeric alpha+beta barrel"/>
    <property type="match status" value="1"/>
</dbReference>
<evidence type="ECO:0000313" key="3">
    <source>
        <dbReference type="Proteomes" id="UP000269271"/>
    </source>
</evidence>
<dbReference type="KEGG" id="bcon:NL30_35600"/>
<evidence type="ECO:0000259" key="1">
    <source>
        <dbReference type="Pfam" id="PF07045"/>
    </source>
</evidence>
<dbReference type="Proteomes" id="UP000269271">
    <property type="component" value="Unassembled WGS sequence"/>
</dbReference>
<dbReference type="InterPro" id="IPR011008">
    <property type="entry name" value="Dimeric_a/b-barrel"/>
</dbReference>
<dbReference type="AlphaFoldDB" id="A0A3N8QZY5"/>
<dbReference type="Gene3D" id="3.30.70.100">
    <property type="match status" value="1"/>
</dbReference>
<comment type="caution">
    <text evidence="2">The sequence shown here is derived from an EMBL/GenBank/DDBJ whole genome shotgun (WGS) entry which is preliminary data.</text>
</comment>
<dbReference type="InterPro" id="IPR010753">
    <property type="entry name" value="DUF1330"/>
</dbReference>
<dbReference type="EMBL" id="QTQX01000008">
    <property type="protein sequence ID" value="RQT29278.1"/>
    <property type="molecule type" value="Genomic_DNA"/>
</dbReference>
<dbReference type="PANTHER" id="PTHR41521:SF4">
    <property type="entry name" value="BLR0684 PROTEIN"/>
    <property type="match status" value="1"/>
</dbReference>
<name>A0A3N8QZY5_9BURK</name>
<accession>A0A3N8QZY5</accession>
<protein>
    <submittedName>
        <fullName evidence="2">DUF1330 domain-containing protein</fullName>
    </submittedName>
</protein>
<feature type="domain" description="DUF1330" evidence="1">
    <location>
        <begin position="2"/>
        <end position="94"/>
    </location>
</feature>
<evidence type="ECO:0000313" key="2">
    <source>
        <dbReference type="EMBL" id="RQT29278.1"/>
    </source>
</evidence>
<dbReference type="RefSeq" id="WP_047853303.1">
    <property type="nucleotide sequence ID" value="NZ_CADEVL010000013.1"/>
</dbReference>
<dbReference type="Pfam" id="PF07045">
    <property type="entry name" value="DUF1330"/>
    <property type="match status" value="1"/>
</dbReference>
<organism evidence="2 3">
    <name type="scientific">Burkholderia contaminans</name>
    <dbReference type="NCBI Taxonomy" id="488447"/>
    <lineage>
        <taxon>Bacteria</taxon>
        <taxon>Pseudomonadati</taxon>
        <taxon>Pseudomonadota</taxon>
        <taxon>Betaproteobacteria</taxon>
        <taxon>Burkholderiales</taxon>
        <taxon>Burkholderiaceae</taxon>
        <taxon>Burkholderia</taxon>
        <taxon>Burkholderia cepacia complex</taxon>
    </lineage>
</organism>